<dbReference type="PANTHER" id="PTHR33119:SF1">
    <property type="entry name" value="FE2OG DIOXYGENASE DOMAIN-CONTAINING PROTEIN"/>
    <property type="match status" value="1"/>
</dbReference>
<evidence type="ECO:0000259" key="1">
    <source>
        <dbReference type="Pfam" id="PF14033"/>
    </source>
</evidence>
<feature type="domain" description="DUF4246" evidence="1">
    <location>
        <begin position="83"/>
        <end position="448"/>
    </location>
</feature>
<dbReference type="STRING" id="1314781.A0A165L907"/>
<reference evidence="3 4" key="1">
    <citation type="journal article" date="2016" name="Mol. Biol. Evol.">
        <title>Comparative Genomics of Early-Diverging Mushroom-Forming Fungi Provides Insights into the Origins of Lignocellulose Decay Capabilities.</title>
        <authorList>
            <person name="Nagy L.G."/>
            <person name="Riley R."/>
            <person name="Tritt A."/>
            <person name="Adam C."/>
            <person name="Daum C."/>
            <person name="Floudas D."/>
            <person name="Sun H."/>
            <person name="Yadav J.S."/>
            <person name="Pangilinan J."/>
            <person name="Larsson K.H."/>
            <person name="Matsuura K."/>
            <person name="Barry K."/>
            <person name="Labutti K."/>
            <person name="Kuo R."/>
            <person name="Ohm R.A."/>
            <person name="Bhattacharya S.S."/>
            <person name="Shirouzu T."/>
            <person name="Yoshinaga Y."/>
            <person name="Martin F.M."/>
            <person name="Grigoriev I.V."/>
            <person name="Hibbett D.S."/>
        </authorList>
    </citation>
    <scope>NUCLEOTIDE SEQUENCE [LARGE SCALE GENOMIC DNA]</scope>
    <source>
        <strain evidence="3 4">HHB12029</strain>
    </source>
</reference>
<evidence type="ECO:0000313" key="4">
    <source>
        <dbReference type="Proteomes" id="UP000077266"/>
    </source>
</evidence>
<sequence>MSLEYVPYEGEVSIEEVELPHPFYAKRGQQDGELPRTLVELEMCALSASVRAEPEWWRKLTDPDTRARWMENGFRYDNLTRTHIDYVMDELAGYSALRDEETGIEVARCDKIWQSDALIPDLLRDALREGVKVLQDVADDQNNWQPGASGLVLDLVHPSLYPLVYGRTLVHQPQGLKVAEAPEGSSVTSQRFAWLPTNFLVGASGVKALGYINNVHPSNTTLLTALECIVGAFVPLFERVLTDLLPENSIPLRVRDEYEWTEMDEQYSDESDNEYERRYDVWFYNYRHVIIPDAPAYPGGIDKRAKVYTLKGREIQVIVKLTTIILTPEKPEYPGGPWHVEGTNNERIVASGIYYYDDENIGKSHRAFRTAVSAPNDYTQNDDCDDGAEVVWGLETGGLLVQDLGSLDTKCGRCIAFPNIFQHRVAPFSLLDKTKPGHRKILALFLVD</sequence>
<dbReference type="InterPro" id="IPR049207">
    <property type="entry name" value="DUF4246_N"/>
</dbReference>
<dbReference type="Pfam" id="PF21666">
    <property type="entry name" value="DUF4246_N"/>
    <property type="match status" value="1"/>
</dbReference>
<proteinExistence type="predicted"/>
<dbReference type="InterPro" id="IPR025340">
    <property type="entry name" value="DUF4246"/>
</dbReference>
<gene>
    <name evidence="3" type="ORF">EXIGLDRAFT_832794</name>
</gene>
<dbReference type="Proteomes" id="UP000077266">
    <property type="component" value="Unassembled WGS sequence"/>
</dbReference>
<evidence type="ECO:0000259" key="2">
    <source>
        <dbReference type="Pfam" id="PF21666"/>
    </source>
</evidence>
<protein>
    <submittedName>
        <fullName evidence="3">Uncharacterized protein</fullName>
    </submittedName>
</protein>
<accession>A0A165L907</accession>
<dbReference type="AlphaFoldDB" id="A0A165L907"/>
<keyword evidence="4" id="KW-1185">Reference proteome</keyword>
<dbReference type="InterPro" id="IPR049192">
    <property type="entry name" value="DUF4246_C"/>
</dbReference>
<organism evidence="3 4">
    <name type="scientific">Exidia glandulosa HHB12029</name>
    <dbReference type="NCBI Taxonomy" id="1314781"/>
    <lineage>
        <taxon>Eukaryota</taxon>
        <taxon>Fungi</taxon>
        <taxon>Dikarya</taxon>
        <taxon>Basidiomycota</taxon>
        <taxon>Agaricomycotina</taxon>
        <taxon>Agaricomycetes</taxon>
        <taxon>Auriculariales</taxon>
        <taxon>Exidiaceae</taxon>
        <taxon>Exidia</taxon>
    </lineage>
</organism>
<dbReference type="OrthoDB" id="415532at2759"/>
<name>A0A165L907_EXIGL</name>
<dbReference type="PANTHER" id="PTHR33119">
    <property type="entry name" value="IFI3P"/>
    <property type="match status" value="1"/>
</dbReference>
<feature type="domain" description="DUF4246" evidence="2">
    <location>
        <begin position="18"/>
        <end position="70"/>
    </location>
</feature>
<evidence type="ECO:0000313" key="3">
    <source>
        <dbReference type="EMBL" id="KZV97535.1"/>
    </source>
</evidence>
<dbReference type="EMBL" id="KV425929">
    <property type="protein sequence ID" value="KZV97535.1"/>
    <property type="molecule type" value="Genomic_DNA"/>
</dbReference>
<dbReference type="Pfam" id="PF14033">
    <property type="entry name" value="DUF4246"/>
    <property type="match status" value="1"/>
</dbReference>
<dbReference type="InParanoid" id="A0A165L907"/>